<gene>
    <name evidence="1" type="ORF">OKC24_18945</name>
</gene>
<dbReference type="RefSeq" id="WP_265466212.1">
    <property type="nucleotide sequence ID" value="NZ_JAPEQW010000060.1"/>
</dbReference>
<organism evidence="1 2">
    <name type="scientific">Acinetobacter entericus</name>
    <dbReference type="NCBI Taxonomy" id="2989714"/>
    <lineage>
        <taxon>Bacteria</taxon>
        <taxon>Pseudomonadati</taxon>
        <taxon>Pseudomonadota</taxon>
        <taxon>Gammaproteobacteria</taxon>
        <taxon>Moraxellales</taxon>
        <taxon>Moraxellaceae</taxon>
        <taxon>Acinetobacter</taxon>
    </lineage>
</organism>
<protein>
    <recommendedName>
        <fullName evidence="3">Virion structural protein</fullName>
    </recommendedName>
</protein>
<proteinExistence type="predicted"/>
<keyword evidence="2" id="KW-1185">Reference proteome</keyword>
<accession>A0ABT3NNS9</accession>
<sequence>MAMKQTQTKMFDFSDAGLDFCAGSKSLFPDRFKKMLSTGYNTQTVASVTVAGNQVTLTYGVSHGYAADRVLKIDSGVLAGINGGEFWIDSVASNTVTLTIDDAPVAIAGAFTTKIASLGWELVFEQPYIHVYKFKHIDDTDMYIRLCFQNNAAYRNRVAPCVGRTYDAATGFITDSNSFVETKEITLPNIMAWEFQLWNTTSYNTANYVTGFNEFGAMKVVGSIYHLVLMGSLSNGNGNMSINAILPVKVISAVLDYPLILCAENGNPSSNGQGAQYEYGRMLLGRYYCAPYEQRNTTTKNLSGSNSSAPSSPTSYLPSEIDEFNTTTAYPINLFLCATGQFVGTAAGGLYKTMYGPSGYPAITYKTQPYQTMDIDLASICLVSQLGAGDLTYAQWYTAPIEAIK</sequence>
<dbReference type="EMBL" id="JAPEQW010000060">
    <property type="protein sequence ID" value="MCW8041201.1"/>
    <property type="molecule type" value="Genomic_DNA"/>
</dbReference>
<evidence type="ECO:0000313" key="2">
    <source>
        <dbReference type="Proteomes" id="UP001209682"/>
    </source>
</evidence>
<evidence type="ECO:0000313" key="1">
    <source>
        <dbReference type="EMBL" id="MCW8041201.1"/>
    </source>
</evidence>
<evidence type="ECO:0008006" key="3">
    <source>
        <dbReference type="Google" id="ProtNLM"/>
    </source>
</evidence>
<name>A0ABT3NNS9_9GAMM</name>
<reference evidence="1 2" key="1">
    <citation type="submission" date="2022-11" db="EMBL/GenBank/DDBJ databases">
        <title>Acinetobacter entericus sp. nov., isolated from the gut of the plastic-eating larvae of the Coleoptera insect Zophobas atratus.</title>
        <authorList>
            <person name="Dong X."/>
            <person name="Yang Y."/>
        </authorList>
    </citation>
    <scope>NUCLEOTIDE SEQUENCE [LARGE SCALE GENOMIC DNA]</scope>
    <source>
        <strain evidence="1 2">BIT-DXN8</strain>
    </source>
</reference>
<dbReference type="Proteomes" id="UP001209682">
    <property type="component" value="Unassembled WGS sequence"/>
</dbReference>
<comment type="caution">
    <text evidence="1">The sequence shown here is derived from an EMBL/GenBank/DDBJ whole genome shotgun (WGS) entry which is preliminary data.</text>
</comment>